<dbReference type="CDD" id="cd16377">
    <property type="entry name" value="23S_rRNA_IVP_like"/>
    <property type="match status" value="1"/>
</dbReference>
<dbReference type="SUPFAM" id="SSF158446">
    <property type="entry name" value="IVS-encoded protein-like"/>
    <property type="match status" value="1"/>
</dbReference>
<gene>
    <name evidence="1" type="ORF">E4K63_01485</name>
</gene>
<dbReference type="PANTHER" id="PTHR38471">
    <property type="entry name" value="FOUR HELIX BUNDLE PROTEIN"/>
    <property type="match status" value="1"/>
</dbReference>
<name>A0AAE6YGQ8_9GAMM</name>
<organism evidence="1 2">
    <name type="scientific">Allofrancisella inopinata</name>
    <dbReference type="NCBI Taxonomy" id="1085647"/>
    <lineage>
        <taxon>Bacteria</taxon>
        <taxon>Pseudomonadati</taxon>
        <taxon>Pseudomonadota</taxon>
        <taxon>Gammaproteobacteria</taxon>
        <taxon>Thiotrichales</taxon>
        <taxon>Francisellaceae</taxon>
        <taxon>Allofrancisella</taxon>
    </lineage>
</organism>
<dbReference type="InterPro" id="IPR012657">
    <property type="entry name" value="23S_rRNA-intervening_sequence"/>
</dbReference>
<dbReference type="KEGG" id="aii:E4K63_01485"/>
<protein>
    <submittedName>
        <fullName evidence="1">Four helix bundle protein</fullName>
    </submittedName>
</protein>
<dbReference type="Proteomes" id="UP000502004">
    <property type="component" value="Chromosome"/>
</dbReference>
<dbReference type="PANTHER" id="PTHR38471:SF2">
    <property type="entry name" value="FOUR HELIX BUNDLE PROTEIN"/>
    <property type="match status" value="1"/>
</dbReference>
<dbReference type="AlphaFoldDB" id="A0AAE6YGQ8"/>
<keyword evidence="2" id="KW-1185">Reference proteome</keyword>
<proteinExistence type="predicted"/>
<sequence>MKCEKLEVWEKSINICTEIYKLMGELRDYSFRDQITRSALSIPSNIAEGIERISDKEKVRFLDIARGSLAELQTQIIVGTEINYINKEKSSQLINQLDQIGKMLTGLIKSIKGITND</sequence>
<dbReference type="NCBIfam" id="TIGR02436">
    <property type="entry name" value="four helix bundle protein"/>
    <property type="match status" value="1"/>
</dbReference>
<dbReference type="Pfam" id="PF05635">
    <property type="entry name" value="23S_rRNA_IVP"/>
    <property type="match status" value="1"/>
</dbReference>
<reference evidence="1 2" key="1">
    <citation type="submission" date="2019-03" db="EMBL/GenBank/DDBJ databases">
        <title>Complete Genome Sequence of Allofrancisella inopinata Strain SYSU YG23 Isolated from Water-Cooling Systems in China.</title>
        <authorList>
            <person name="Ohrman C."/>
            <person name="Uneklint I."/>
            <person name="Sjodin A."/>
        </authorList>
    </citation>
    <scope>NUCLEOTIDE SEQUENCE [LARGE SCALE GENOMIC DNA]</scope>
    <source>
        <strain evidence="1 2">SYSU YG23</strain>
    </source>
</reference>
<accession>A0AAE6YGQ8</accession>
<dbReference type="InterPro" id="IPR036583">
    <property type="entry name" value="23S_rRNA_IVS_sf"/>
</dbReference>
<dbReference type="RefSeq" id="WP_133942095.1">
    <property type="nucleotide sequence ID" value="NZ_CP038241.1"/>
</dbReference>
<dbReference type="NCBIfam" id="NF008912">
    <property type="entry name" value="PRK12275.1-6"/>
    <property type="match status" value="1"/>
</dbReference>
<evidence type="ECO:0000313" key="1">
    <source>
        <dbReference type="EMBL" id="QIV95578.1"/>
    </source>
</evidence>
<dbReference type="EMBL" id="CP038241">
    <property type="protein sequence ID" value="QIV95578.1"/>
    <property type="molecule type" value="Genomic_DNA"/>
</dbReference>
<dbReference type="Gene3D" id="1.20.1440.60">
    <property type="entry name" value="23S rRNA-intervening sequence"/>
    <property type="match status" value="1"/>
</dbReference>
<evidence type="ECO:0000313" key="2">
    <source>
        <dbReference type="Proteomes" id="UP000502004"/>
    </source>
</evidence>